<keyword evidence="1" id="KW-0812">Transmembrane</keyword>
<feature type="chain" id="PRO_5045078283" evidence="2">
    <location>
        <begin position="25"/>
        <end position="287"/>
    </location>
</feature>
<keyword evidence="1" id="KW-0472">Membrane</keyword>
<accession>A0ABN8QZ42</accession>
<proteinExistence type="predicted"/>
<feature type="signal peptide" evidence="2">
    <location>
        <begin position="1"/>
        <end position="24"/>
    </location>
</feature>
<feature type="transmembrane region" description="Helical" evidence="1">
    <location>
        <begin position="177"/>
        <end position="195"/>
    </location>
</feature>
<name>A0ABN8QZ42_9CNID</name>
<evidence type="ECO:0000313" key="4">
    <source>
        <dbReference type="Proteomes" id="UP001159405"/>
    </source>
</evidence>
<dbReference type="EMBL" id="CALNXK010000161">
    <property type="protein sequence ID" value="CAH3171075.1"/>
    <property type="molecule type" value="Genomic_DNA"/>
</dbReference>
<gene>
    <name evidence="3" type="ORF">PLOB_00011655</name>
</gene>
<dbReference type="Proteomes" id="UP001159405">
    <property type="component" value="Unassembled WGS sequence"/>
</dbReference>
<reference evidence="3 4" key="1">
    <citation type="submission" date="2022-05" db="EMBL/GenBank/DDBJ databases">
        <authorList>
            <consortium name="Genoscope - CEA"/>
            <person name="William W."/>
        </authorList>
    </citation>
    <scope>NUCLEOTIDE SEQUENCE [LARGE SCALE GENOMIC DNA]</scope>
</reference>
<keyword evidence="1" id="KW-1133">Transmembrane helix</keyword>
<keyword evidence="2" id="KW-0732">Signal</keyword>
<feature type="non-terminal residue" evidence="3">
    <location>
        <position position="287"/>
    </location>
</feature>
<organism evidence="3 4">
    <name type="scientific">Porites lobata</name>
    <dbReference type="NCBI Taxonomy" id="104759"/>
    <lineage>
        <taxon>Eukaryota</taxon>
        <taxon>Metazoa</taxon>
        <taxon>Cnidaria</taxon>
        <taxon>Anthozoa</taxon>
        <taxon>Hexacorallia</taxon>
        <taxon>Scleractinia</taxon>
        <taxon>Fungiina</taxon>
        <taxon>Poritidae</taxon>
        <taxon>Porites</taxon>
    </lineage>
</organism>
<comment type="caution">
    <text evidence="3">The sequence shown here is derived from an EMBL/GenBank/DDBJ whole genome shotgun (WGS) entry which is preliminary data.</text>
</comment>
<evidence type="ECO:0000313" key="3">
    <source>
        <dbReference type="EMBL" id="CAH3171075.1"/>
    </source>
</evidence>
<evidence type="ECO:0000256" key="2">
    <source>
        <dbReference type="SAM" id="SignalP"/>
    </source>
</evidence>
<feature type="transmembrane region" description="Helical" evidence="1">
    <location>
        <begin position="118"/>
        <end position="136"/>
    </location>
</feature>
<protein>
    <submittedName>
        <fullName evidence="3">Uncharacterized protein</fullName>
    </submittedName>
</protein>
<keyword evidence="4" id="KW-1185">Reference proteome</keyword>
<sequence>MNKSNMFITAVCVLFVIKLTSVWSHIKIKGTKVRYAAKDVSRINQGMQSAVEKCGTIQPSRYAAKDISCLNRGMDIAVEQRHTTQPGRFNHFKLTSSLTENCTGLDLSKEFGLHKQSLWLNFFVPLLPPCFLCWLSRSAVGHVPQRCAVIWMASVALTQPGIGAAVALYSMIQAQNYVATIIVILNAVVTYAVVIEHTTVFLRFAAEEAKWIWDVVGKCNSYMPNPRKEIVLRRDFPDVGSKGYDSKALAKEEKAWDEILTKFFNSQNPNGIKSELSQLQGRWRQLN</sequence>
<evidence type="ECO:0000256" key="1">
    <source>
        <dbReference type="SAM" id="Phobius"/>
    </source>
</evidence>
<feature type="transmembrane region" description="Helical" evidence="1">
    <location>
        <begin position="148"/>
        <end position="171"/>
    </location>
</feature>